<comment type="caution">
    <text evidence="5">The sequence shown here is derived from an EMBL/GenBank/DDBJ whole genome shotgun (WGS) entry which is preliminary data.</text>
</comment>
<proteinExistence type="predicted"/>
<dbReference type="Pfam" id="PF01494">
    <property type="entry name" value="FAD_binding_3"/>
    <property type="match status" value="1"/>
</dbReference>
<evidence type="ECO:0000256" key="2">
    <source>
        <dbReference type="ARBA" id="ARBA00022630"/>
    </source>
</evidence>
<evidence type="ECO:0000256" key="1">
    <source>
        <dbReference type="ARBA" id="ARBA00001974"/>
    </source>
</evidence>
<dbReference type="Gene3D" id="3.50.50.60">
    <property type="entry name" value="FAD/NAD(P)-binding domain"/>
    <property type="match status" value="1"/>
</dbReference>
<dbReference type="Pfam" id="PF21274">
    <property type="entry name" value="Rng_hyd_C"/>
    <property type="match status" value="1"/>
</dbReference>
<dbReference type="InterPro" id="IPR036188">
    <property type="entry name" value="FAD/NAD-bd_sf"/>
</dbReference>
<dbReference type="Proteomes" id="UP001206895">
    <property type="component" value="Unassembled WGS sequence"/>
</dbReference>
<dbReference type="SUPFAM" id="SSF51905">
    <property type="entry name" value="FAD/NAD(P)-binding domain"/>
    <property type="match status" value="1"/>
</dbReference>
<dbReference type="InterPro" id="IPR050641">
    <property type="entry name" value="RIFMO-like"/>
</dbReference>
<dbReference type="PRINTS" id="PR00420">
    <property type="entry name" value="RNGMNOXGNASE"/>
</dbReference>
<keyword evidence="2" id="KW-0285">Flavoprotein</keyword>
<dbReference type="PANTHER" id="PTHR43004:SF19">
    <property type="entry name" value="BINDING MONOOXYGENASE, PUTATIVE (JCVI)-RELATED"/>
    <property type="match status" value="1"/>
</dbReference>
<dbReference type="RefSeq" id="WP_253660618.1">
    <property type="nucleotide sequence ID" value="NZ_BAAAJQ010000001.1"/>
</dbReference>
<keyword evidence="3" id="KW-0274">FAD</keyword>
<name>A0ABT1HBK2_9NOCA</name>
<evidence type="ECO:0000313" key="6">
    <source>
        <dbReference type="Proteomes" id="UP001206895"/>
    </source>
</evidence>
<comment type="cofactor">
    <cofactor evidence="1">
        <name>FAD</name>
        <dbReference type="ChEBI" id="CHEBI:57692"/>
    </cofactor>
</comment>
<protein>
    <submittedName>
        <fullName evidence="5">2-polyprenyl-6-methoxyphenol hydroxylase</fullName>
    </submittedName>
</protein>
<evidence type="ECO:0000259" key="4">
    <source>
        <dbReference type="Pfam" id="PF01494"/>
    </source>
</evidence>
<keyword evidence="6" id="KW-1185">Reference proteome</keyword>
<dbReference type="PANTHER" id="PTHR43004">
    <property type="entry name" value="TRK SYSTEM POTASSIUM UPTAKE PROTEIN"/>
    <property type="match status" value="1"/>
</dbReference>
<organism evidence="5 6">
    <name type="scientific">Williamsia maris</name>
    <dbReference type="NCBI Taxonomy" id="72806"/>
    <lineage>
        <taxon>Bacteria</taxon>
        <taxon>Bacillati</taxon>
        <taxon>Actinomycetota</taxon>
        <taxon>Actinomycetes</taxon>
        <taxon>Mycobacteriales</taxon>
        <taxon>Nocardiaceae</taxon>
        <taxon>Williamsia</taxon>
    </lineage>
</organism>
<dbReference type="InterPro" id="IPR002938">
    <property type="entry name" value="FAD-bd"/>
</dbReference>
<feature type="domain" description="FAD-binding" evidence="4">
    <location>
        <begin position="7"/>
        <end position="351"/>
    </location>
</feature>
<reference evidence="5 6" key="1">
    <citation type="submission" date="2022-06" db="EMBL/GenBank/DDBJ databases">
        <title>Genomic Encyclopedia of Archaeal and Bacterial Type Strains, Phase II (KMG-II): from individual species to whole genera.</title>
        <authorList>
            <person name="Goeker M."/>
        </authorList>
    </citation>
    <scope>NUCLEOTIDE SEQUENCE [LARGE SCALE GENOMIC DNA]</scope>
    <source>
        <strain evidence="5 6">DSM 44693</strain>
    </source>
</reference>
<accession>A0ABT1HBK2</accession>
<evidence type="ECO:0000313" key="5">
    <source>
        <dbReference type="EMBL" id="MCP2175564.1"/>
    </source>
</evidence>
<evidence type="ECO:0000256" key="3">
    <source>
        <dbReference type="ARBA" id="ARBA00022827"/>
    </source>
</evidence>
<gene>
    <name evidence="5" type="ORF">LX13_001383</name>
</gene>
<dbReference type="Gene3D" id="3.30.9.10">
    <property type="entry name" value="D-Amino Acid Oxidase, subunit A, domain 2"/>
    <property type="match status" value="1"/>
</dbReference>
<dbReference type="EMBL" id="JAMTCJ010000002">
    <property type="protein sequence ID" value="MCP2175564.1"/>
    <property type="molecule type" value="Genomic_DNA"/>
</dbReference>
<sequence length="603" mass="66112">MSTTDPVPVVIAGAGSTGATAALLLARRGIPTSIVDRRADELTHPAAHVIHGRSLEIWREADPALAAKISALAPPIESVNLIRWCSDLNGLPLGEIDLASRPEQLARVRSHSDFLISHVGQHQLMPVLWSALDREPLVDFRRSTRVEHVEQHADTVTATMSTGEKVTARYVVGADGSNSELRESAGIAMHGPVLARMGSTFFRAPGLHPAESRPLLSWIYQPNFAGVMIAHADDHYVLMNTYLHPDQDVASSREDYWARTLPEVLGDDLDFDIVSTGTWTMTSQTAESFRRGRLILAGDAAHRFPHTGGYGLNGGVQDAHNIAWKLDAVLSGRATDRLLDTYEVERRPVIDLFARHSVANHFELDSATKYFGVTNWMLQRATTAMSRRPLTLLPGRIAAPLAERITRAGLARTRILASTGWRAQRVRDLVAGNIPGQLAHFVSTGLEYGYRYDGPLISTEPGEREPAIGSDDVVEYRPTTRPGGRLPHMVIDTPEGPRSTLELVDTRPNALSVFTFDPSGWSERMGIESDALTPLTTHIVDLGDATSPETAVELYEVGVLGAVVVRADGHIVWRTRIRATAVGPEVLDAIRRSWLPYFPLTDR</sequence>
<dbReference type="Gene3D" id="3.40.30.120">
    <property type="match status" value="1"/>
</dbReference>